<protein>
    <submittedName>
        <fullName evidence="2">Uncharacterized protein</fullName>
    </submittedName>
</protein>
<sequence length="55" mass="6557">MSQIHDDRETLQERQHEGYDVVRLQWQGAGEFHSMSPNQHSRWNADNNTGEDRYV</sequence>
<dbReference type="EMBL" id="KE356560">
    <property type="protein sequence ID" value="ERG93456.1"/>
    <property type="molecule type" value="Genomic_DNA"/>
</dbReference>
<name>U1PMJ7_9EURY</name>
<organism evidence="2 3">
    <name type="scientific">Haloquadratum walsbyi J07HQW1</name>
    <dbReference type="NCBI Taxonomy" id="1238424"/>
    <lineage>
        <taxon>Archaea</taxon>
        <taxon>Methanobacteriati</taxon>
        <taxon>Methanobacteriota</taxon>
        <taxon>Stenosarchaea group</taxon>
        <taxon>Halobacteria</taxon>
        <taxon>Halobacteriales</taxon>
        <taxon>Haloferacaceae</taxon>
        <taxon>Haloquadratum</taxon>
    </lineage>
</organism>
<reference evidence="2 3" key="1">
    <citation type="journal article" date="2013" name="PLoS ONE">
        <title>Assembly-driven community genomics of a hypersaline microbial ecosystem.</title>
        <authorList>
            <person name="Podell S."/>
            <person name="Ugalde J.A."/>
            <person name="Narasingarao P."/>
            <person name="Banfield J.F."/>
            <person name="Heidelberg K.B."/>
            <person name="Allen E.E."/>
        </authorList>
    </citation>
    <scope>NUCLEOTIDE SEQUENCE [LARGE SCALE GENOMIC DNA]</scope>
    <source>
        <strain evidence="3">J07HQW1</strain>
    </source>
</reference>
<dbReference type="AlphaFoldDB" id="U1PMJ7"/>
<feature type="compositionally biased region" description="Polar residues" evidence="1">
    <location>
        <begin position="35"/>
        <end position="48"/>
    </location>
</feature>
<evidence type="ECO:0000313" key="3">
    <source>
        <dbReference type="Proteomes" id="UP000030649"/>
    </source>
</evidence>
<evidence type="ECO:0000313" key="2">
    <source>
        <dbReference type="EMBL" id="ERG93456.1"/>
    </source>
</evidence>
<evidence type="ECO:0000256" key="1">
    <source>
        <dbReference type="SAM" id="MobiDB-lite"/>
    </source>
</evidence>
<proteinExistence type="predicted"/>
<accession>U1PMJ7</accession>
<dbReference type="Proteomes" id="UP000030649">
    <property type="component" value="Unassembled WGS sequence"/>
</dbReference>
<feature type="region of interest" description="Disordered" evidence="1">
    <location>
        <begin position="30"/>
        <end position="55"/>
    </location>
</feature>
<gene>
    <name evidence="2" type="ORF">J07HQW1_03518</name>
</gene>
<dbReference type="HOGENOM" id="CLU_3020919_0_0_2"/>